<feature type="non-terminal residue" evidence="2">
    <location>
        <position position="183"/>
    </location>
</feature>
<sequence length="183" mass="20512">MSYVLVDVGISDAFSQCRMRDARDRLQLEKSAARVGKLLVAEQVPQLRPEKEKKGWVESEELEDRYGSSYITEGRVGRKPDNGIVVGNPIDVDRPIGTCNPLTRIAQFCESGQIPVTRRSLVVPTVTSKSLPPPSRRPPGWSAPRFPNLLEGSKNEKREEEEGRVNENSSETNRATEKEIPRL</sequence>
<proteinExistence type="predicted"/>
<accession>A0A9P9H0J5</accession>
<dbReference type="AlphaFoldDB" id="A0A9P9H0J5"/>
<feature type="compositionally biased region" description="Basic and acidic residues" evidence="1">
    <location>
        <begin position="174"/>
        <end position="183"/>
    </location>
</feature>
<evidence type="ECO:0000256" key="1">
    <source>
        <dbReference type="SAM" id="MobiDB-lite"/>
    </source>
</evidence>
<evidence type="ECO:0000313" key="3">
    <source>
        <dbReference type="Proteomes" id="UP000736672"/>
    </source>
</evidence>
<feature type="region of interest" description="Disordered" evidence="1">
    <location>
        <begin position="125"/>
        <end position="183"/>
    </location>
</feature>
<dbReference type="EMBL" id="JAGTJS010000014">
    <property type="protein sequence ID" value="KAH7248481.1"/>
    <property type="molecule type" value="Genomic_DNA"/>
</dbReference>
<reference evidence="2" key="1">
    <citation type="journal article" date="2021" name="Nat. Commun.">
        <title>Genetic determinants of endophytism in the Arabidopsis root mycobiome.</title>
        <authorList>
            <person name="Mesny F."/>
            <person name="Miyauchi S."/>
            <person name="Thiergart T."/>
            <person name="Pickel B."/>
            <person name="Atanasova L."/>
            <person name="Karlsson M."/>
            <person name="Huettel B."/>
            <person name="Barry K.W."/>
            <person name="Haridas S."/>
            <person name="Chen C."/>
            <person name="Bauer D."/>
            <person name="Andreopoulos W."/>
            <person name="Pangilinan J."/>
            <person name="LaButti K."/>
            <person name="Riley R."/>
            <person name="Lipzen A."/>
            <person name="Clum A."/>
            <person name="Drula E."/>
            <person name="Henrissat B."/>
            <person name="Kohler A."/>
            <person name="Grigoriev I.V."/>
            <person name="Martin F.M."/>
            <person name="Hacquard S."/>
        </authorList>
    </citation>
    <scope>NUCLEOTIDE SEQUENCE</scope>
    <source>
        <strain evidence="2">FSSC 5 MPI-SDFR-AT-0091</strain>
    </source>
</reference>
<gene>
    <name evidence="2" type="ORF">B0J15DRAFT_498592</name>
</gene>
<keyword evidence="3" id="KW-1185">Reference proteome</keyword>
<dbReference type="Proteomes" id="UP000736672">
    <property type="component" value="Unassembled WGS sequence"/>
</dbReference>
<name>A0A9P9H0J5_FUSSL</name>
<organism evidence="2 3">
    <name type="scientific">Fusarium solani</name>
    <name type="common">Filamentous fungus</name>
    <dbReference type="NCBI Taxonomy" id="169388"/>
    <lineage>
        <taxon>Eukaryota</taxon>
        <taxon>Fungi</taxon>
        <taxon>Dikarya</taxon>
        <taxon>Ascomycota</taxon>
        <taxon>Pezizomycotina</taxon>
        <taxon>Sordariomycetes</taxon>
        <taxon>Hypocreomycetidae</taxon>
        <taxon>Hypocreales</taxon>
        <taxon>Nectriaceae</taxon>
        <taxon>Fusarium</taxon>
        <taxon>Fusarium solani species complex</taxon>
    </lineage>
</organism>
<comment type="caution">
    <text evidence="2">The sequence shown here is derived from an EMBL/GenBank/DDBJ whole genome shotgun (WGS) entry which is preliminary data.</text>
</comment>
<feature type="compositionally biased region" description="Basic and acidic residues" evidence="1">
    <location>
        <begin position="153"/>
        <end position="165"/>
    </location>
</feature>
<evidence type="ECO:0000313" key="2">
    <source>
        <dbReference type="EMBL" id="KAH7248481.1"/>
    </source>
</evidence>
<protein>
    <submittedName>
        <fullName evidence="2">Uncharacterized protein</fullName>
    </submittedName>
</protein>